<dbReference type="InterPro" id="IPR040521">
    <property type="entry name" value="KDZ"/>
</dbReference>
<dbReference type="Pfam" id="PF18758">
    <property type="entry name" value="KDZ"/>
    <property type="match status" value="1"/>
</dbReference>
<dbReference type="AlphaFoldDB" id="A0AAD7C9F4"/>
<accession>A0AAD7C9F4</accession>
<evidence type="ECO:0000313" key="3">
    <source>
        <dbReference type="Proteomes" id="UP001221757"/>
    </source>
</evidence>
<proteinExistence type="predicted"/>
<reference evidence="2" key="1">
    <citation type="submission" date="2023-03" db="EMBL/GenBank/DDBJ databases">
        <title>Massive genome expansion in bonnet fungi (Mycena s.s.) driven by repeated elements and novel gene families across ecological guilds.</title>
        <authorList>
            <consortium name="Lawrence Berkeley National Laboratory"/>
            <person name="Harder C.B."/>
            <person name="Miyauchi S."/>
            <person name="Viragh M."/>
            <person name="Kuo A."/>
            <person name="Thoen E."/>
            <person name="Andreopoulos B."/>
            <person name="Lu D."/>
            <person name="Skrede I."/>
            <person name="Drula E."/>
            <person name="Henrissat B."/>
            <person name="Morin E."/>
            <person name="Kohler A."/>
            <person name="Barry K."/>
            <person name="LaButti K."/>
            <person name="Morin E."/>
            <person name="Salamov A."/>
            <person name="Lipzen A."/>
            <person name="Mereny Z."/>
            <person name="Hegedus B."/>
            <person name="Baldrian P."/>
            <person name="Stursova M."/>
            <person name="Weitz H."/>
            <person name="Taylor A."/>
            <person name="Grigoriev I.V."/>
            <person name="Nagy L.G."/>
            <person name="Martin F."/>
            <person name="Kauserud H."/>
        </authorList>
    </citation>
    <scope>NUCLEOTIDE SEQUENCE</scope>
    <source>
        <strain evidence="2">CBHHK067</strain>
    </source>
</reference>
<feature type="compositionally biased region" description="Basic residues" evidence="1">
    <location>
        <begin position="67"/>
        <end position="76"/>
    </location>
</feature>
<comment type="caution">
    <text evidence="2">The sequence shown here is derived from an EMBL/GenBank/DDBJ whole genome shotgun (WGS) entry which is preliminary data.</text>
</comment>
<feature type="region of interest" description="Disordered" evidence="1">
    <location>
        <begin position="60"/>
        <end position="91"/>
    </location>
</feature>
<dbReference type="Proteomes" id="UP001221757">
    <property type="component" value="Unassembled WGS sequence"/>
</dbReference>
<dbReference type="EMBL" id="JARKIE010000417">
    <property type="protein sequence ID" value="KAJ7642530.1"/>
    <property type="molecule type" value="Genomic_DNA"/>
</dbReference>
<feature type="non-terminal residue" evidence="2">
    <location>
        <position position="1"/>
    </location>
</feature>
<evidence type="ECO:0000256" key="1">
    <source>
        <dbReference type="SAM" id="MobiDB-lite"/>
    </source>
</evidence>
<gene>
    <name evidence="2" type="ORF">B0H17DRAFT_904538</name>
</gene>
<organism evidence="2 3">
    <name type="scientific">Mycena rosella</name>
    <name type="common">Pink bonnet</name>
    <name type="synonym">Agaricus rosellus</name>
    <dbReference type="NCBI Taxonomy" id="1033263"/>
    <lineage>
        <taxon>Eukaryota</taxon>
        <taxon>Fungi</taxon>
        <taxon>Dikarya</taxon>
        <taxon>Basidiomycota</taxon>
        <taxon>Agaricomycotina</taxon>
        <taxon>Agaricomycetes</taxon>
        <taxon>Agaricomycetidae</taxon>
        <taxon>Agaricales</taxon>
        <taxon>Marasmiineae</taxon>
        <taxon>Mycenaceae</taxon>
        <taxon>Mycena</taxon>
    </lineage>
</organism>
<keyword evidence="3" id="KW-1185">Reference proteome</keyword>
<sequence length="116" mass="12872">RCPACFSGLVHDPTQLVDVEVCADACFTQKRRRKGARDPPRIHPNSVFVQEATADQMGAHVDEVRPARGRSAKKARTQAEKEDDSYEGASLKVPRSVLNECETSFKATDEKREKAS</sequence>
<name>A0AAD7C9F4_MYCRO</name>
<evidence type="ECO:0000313" key="2">
    <source>
        <dbReference type="EMBL" id="KAJ7642530.1"/>
    </source>
</evidence>
<feature type="non-terminal residue" evidence="2">
    <location>
        <position position="116"/>
    </location>
</feature>
<protein>
    <submittedName>
        <fullName evidence="2">Uncharacterized protein</fullName>
    </submittedName>
</protein>